<protein>
    <submittedName>
        <fullName evidence="1">Uncharacterized protein</fullName>
    </submittedName>
</protein>
<keyword evidence="2" id="KW-1185">Reference proteome</keyword>
<accession>A0ABP9ML26</accession>
<organism evidence="1 2">
    <name type="scientific">Chryseobacterium ginsengisoli</name>
    <dbReference type="NCBI Taxonomy" id="363853"/>
    <lineage>
        <taxon>Bacteria</taxon>
        <taxon>Pseudomonadati</taxon>
        <taxon>Bacteroidota</taxon>
        <taxon>Flavobacteriia</taxon>
        <taxon>Flavobacteriales</taxon>
        <taxon>Weeksellaceae</taxon>
        <taxon>Chryseobacterium group</taxon>
        <taxon>Chryseobacterium</taxon>
    </lineage>
</organism>
<dbReference type="RefSeq" id="WP_345206094.1">
    <property type="nucleotide sequence ID" value="NZ_BAABHX010000005.1"/>
</dbReference>
<dbReference type="Proteomes" id="UP001500353">
    <property type="component" value="Unassembled WGS sequence"/>
</dbReference>
<gene>
    <name evidence="1" type="ORF">GCM10023210_31320</name>
</gene>
<evidence type="ECO:0000313" key="2">
    <source>
        <dbReference type="Proteomes" id="UP001500353"/>
    </source>
</evidence>
<comment type="caution">
    <text evidence="1">The sequence shown here is derived from an EMBL/GenBank/DDBJ whole genome shotgun (WGS) entry which is preliminary data.</text>
</comment>
<evidence type="ECO:0000313" key="1">
    <source>
        <dbReference type="EMBL" id="GAA5096924.1"/>
    </source>
</evidence>
<name>A0ABP9ML26_9FLAO</name>
<sequence>MLQKNDFVLKTAIRIYNALLTYYMHIPNPDSLSDEDWAERLQDLEFIRQQEKKASEENS</sequence>
<dbReference type="EMBL" id="BAABHX010000005">
    <property type="protein sequence ID" value="GAA5096924.1"/>
    <property type="molecule type" value="Genomic_DNA"/>
</dbReference>
<reference evidence="2" key="1">
    <citation type="journal article" date="2019" name="Int. J. Syst. Evol. Microbiol.">
        <title>The Global Catalogue of Microorganisms (GCM) 10K type strain sequencing project: providing services to taxonomists for standard genome sequencing and annotation.</title>
        <authorList>
            <consortium name="The Broad Institute Genomics Platform"/>
            <consortium name="The Broad Institute Genome Sequencing Center for Infectious Disease"/>
            <person name="Wu L."/>
            <person name="Ma J."/>
        </authorList>
    </citation>
    <scope>NUCLEOTIDE SEQUENCE [LARGE SCALE GENOMIC DNA]</scope>
    <source>
        <strain evidence="2">JCM 18019</strain>
    </source>
</reference>
<proteinExistence type="predicted"/>